<organism evidence="6 7">
    <name type="scientific">Trichoplax adhaerens</name>
    <name type="common">Trichoplax reptans</name>
    <dbReference type="NCBI Taxonomy" id="10228"/>
    <lineage>
        <taxon>Eukaryota</taxon>
        <taxon>Metazoa</taxon>
        <taxon>Placozoa</taxon>
        <taxon>Uniplacotomia</taxon>
        <taxon>Trichoplacea</taxon>
        <taxon>Trichoplacidae</taxon>
        <taxon>Trichoplax</taxon>
    </lineage>
</organism>
<dbReference type="STRING" id="10228.B3S718"/>
<dbReference type="RefSeq" id="XP_002116090.1">
    <property type="nucleotide sequence ID" value="XM_002116054.1"/>
</dbReference>
<dbReference type="GeneID" id="6757303"/>
<name>B3S718_TRIAD</name>
<dbReference type="InterPro" id="IPR011989">
    <property type="entry name" value="ARM-like"/>
</dbReference>
<proteinExistence type="inferred from homology"/>
<evidence type="ECO:0000259" key="5">
    <source>
        <dbReference type="PROSITE" id="PS51444"/>
    </source>
</evidence>
<accession>B3S718</accession>
<gene>
    <name evidence="6" type="ORF">TRIADDRAFT_60005</name>
</gene>
<keyword evidence="2 3" id="KW-0175">Coiled coil</keyword>
<dbReference type="InParanoid" id="B3S718"/>
<evidence type="ECO:0000313" key="6">
    <source>
        <dbReference type="EMBL" id="EDV21490.1"/>
    </source>
</evidence>
<dbReference type="PhylomeDB" id="B3S718"/>
<dbReference type="InterPro" id="IPR015425">
    <property type="entry name" value="FH2_Formin"/>
</dbReference>
<dbReference type="InterPro" id="IPR042201">
    <property type="entry name" value="FH2_Formin_sf"/>
</dbReference>
<dbReference type="InterPro" id="IPR044933">
    <property type="entry name" value="DIA_GBD_sf"/>
</dbReference>
<dbReference type="GO" id="GO:0003779">
    <property type="term" value="F:actin binding"/>
    <property type="evidence" value="ECO:0007669"/>
    <property type="project" value="InterPro"/>
</dbReference>
<comment type="similarity">
    <text evidence="1">Belongs to the formin homology family. Diaphanous subfamily.</text>
</comment>
<dbReference type="Gene3D" id="6.10.30.30">
    <property type="match status" value="1"/>
</dbReference>
<dbReference type="Gene3D" id="1.20.1170.10">
    <property type="match status" value="1"/>
</dbReference>
<evidence type="ECO:0000256" key="2">
    <source>
        <dbReference type="ARBA" id="ARBA00023054"/>
    </source>
</evidence>
<dbReference type="Gene3D" id="1.25.10.10">
    <property type="entry name" value="Leucine-rich Repeat Variant"/>
    <property type="match status" value="2"/>
</dbReference>
<evidence type="ECO:0000313" key="7">
    <source>
        <dbReference type="Proteomes" id="UP000009022"/>
    </source>
</evidence>
<reference evidence="6 7" key="1">
    <citation type="journal article" date="2008" name="Nature">
        <title>The Trichoplax genome and the nature of placozoans.</title>
        <authorList>
            <person name="Srivastava M."/>
            <person name="Begovic E."/>
            <person name="Chapman J."/>
            <person name="Putnam N.H."/>
            <person name="Hellsten U."/>
            <person name="Kawashima T."/>
            <person name="Kuo A."/>
            <person name="Mitros T."/>
            <person name="Salamov A."/>
            <person name="Carpenter M.L."/>
            <person name="Signorovitch A.Y."/>
            <person name="Moreno M.A."/>
            <person name="Kamm K."/>
            <person name="Grimwood J."/>
            <person name="Schmutz J."/>
            <person name="Shapiro H."/>
            <person name="Grigoriev I.V."/>
            <person name="Buss L.W."/>
            <person name="Schierwater B."/>
            <person name="Dellaporta S.L."/>
            <person name="Rokhsar D.S."/>
        </authorList>
    </citation>
    <scope>NUCLEOTIDE SEQUENCE [LARGE SCALE GENOMIC DNA]</scope>
    <source>
        <strain evidence="6 7">Grell-BS-1999</strain>
    </source>
</reference>
<dbReference type="InterPro" id="IPR051412">
    <property type="entry name" value="Formin_Homology_Diaphanous_sf"/>
</dbReference>
<dbReference type="Pfam" id="PF02181">
    <property type="entry name" value="FH2"/>
    <property type="match status" value="1"/>
</dbReference>
<dbReference type="SMART" id="SM01140">
    <property type="entry name" value="Drf_GBD"/>
    <property type="match status" value="1"/>
</dbReference>
<dbReference type="CTD" id="6757303"/>
<evidence type="ECO:0000256" key="4">
    <source>
        <dbReference type="SAM" id="MobiDB-lite"/>
    </source>
</evidence>
<dbReference type="InterPro" id="IPR010472">
    <property type="entry name" value="FH3_dom"/>
</dbReference>
<feature type="compositionally biased region" description="Basic and acidic residues" evidence="4">
    <location>
        <begin position="1"/>
        <end position="10"/>
    </location>
</feature>
<feature type="region of interest" description="Disordered" evidence="4">
    <location>
        <begin position="1"/>
        <end position="41"/>
    </location>
</feature>
<feature type="coiled-coil region" evidence="3">
    <location>
        <begin position="763"/>
        <end position="790"/>
    </location>
</feature>
<feature type="compositionally biased region" description="Pro residues" evidence="4">
    <location>
        <begin position="387"/>
        <end position="471"/>
    </location>
</feature>
<dbReference type="eggNOG" id="KOG1924">
    <property type="taxonomic scope" value="Eukaryota"/>
</dbReference>
<dbReference type="SMART" id="SM00498">
    <property type="entry name" value="FH2"/>
    <property type="match status" value="1"/>
</dbReference>
<dbReference type="GO" id="GO:0030041">
    <property type="term" value="P:actin filament polymerization"/>
    <property type="evidence" value="ECO:0000318"/>
    <property type="project" value="GO_Central"/>
</dbReference>
<dbReference type="SUPFAM" id="SSF48371">
    <property type="entry name" value="ARM repeat"/>
    <property type="match status" value="1"/>
</dbReference>
<dbReference type="HOGENOM" id="CLU_002356_0_1_1"/>
<dbReference type="Gene3D" id="1.20.58.2220">
    <property type="entry name" value="Formin, FH2 domain"/>
    <property type="match status" value="1"/>
</dbReference>
<dbReference type="SMART" id="SM01139">
    <property type="entry name" value="Drf_FH3"/>
    <property type="match status" value="1"/>
</dbReference>
<dbReference type="AlphaFoldDB" id="B3S718"/>
<dbReference type="Pfam" id="PF06371">
    <property type="entry name" value="Drf_GBD"/>
    <property type="match status" value="1"/>
</dbReference>
<dbReference type="PROSITE" id="PS51444">
    <property type="entry name" value="FH2"/>
    <property type="match status" value="1"/>
</dbReference>
<dbReference type="Gene3D" id="1.10.20.40">
    <property type="entry name" value="Formin, diaphanous GTPase-binding domain"/>
    <property type="match status" value="1"/>
</dbReference>
<evidence type="ECO:0000256" key="3">
    <source>
        <dbReference type="SAM" id="Coils"/>
    </source>
</evidence>
<keyword evidence="7" id="KW-1185">Reference proteome</keyword>
<dbReference type="OMA" id="FESHANV"/>
<feature type="region of interest" description="Disordered" evidence="4">
    <location>
        <begin position="380"/>
        <end position="492"/>
    </location>
</feature>
<evidence type="ECO:0000256" key="1">
    <source>
        <dbReference type="ARBA" id="ARBA00008214"/>
    </source>
</evidence>
<dbReference type="PANTHER" id="PTHR45691">
    <property type="entry name" value="PROTEIN DIAPHANOUS"/>
    <property type="match status" value="1"/>
</dbReference>
<dbReference type="FunCoup" id="B3S718">
    <property type="interactions" value="1121"/>
</dbReference>
<dbReference type="KEGG" id="tad:TRIADDRAFT_60005"/>
<dbReference type="PANTHER" id="PTHR45691:SF6">
    <property type="entry name" value="PROTEIN DIAPHANOUS"/>
    <property type="match status" value="1"/>
</dbReference>
<dbReference type="InterPro" id="IPR016024">
    <property type="entry name" value="ARM-type_fold"/>
</dbReference>
<feature type="coiled-coil region" evidence="3">
    <location>
        <begin position="314"/>
        <end position="380"/>
    </location>
</feature>
<dbReference type="InterPro" id="IPR010473">
    <property type="entry name" value="GTPase-bd"/>
</dbReference>
<dbReference type="EMBL" id="DS985253">
    <property type="protein sequence ID" value="EDV21490.1"/>
    <property type="molecule type" value="Genomic_DNA"/>
</dbReference>
<protein>
    <recommendedName>
        <fullName evidence="5">FH2 domain-containing protein</fullName>
    </recommendedName>
</protein>
<dbReference type="OrthoDB" id="1104827at2759"/>
<dbReference type="GO" id="GO:0005884">
    <property type="term" value="C:actin filament"/>
    <property type="evidence" value="ECO:0000318"/>
    <property type="project" value="GO_Central"/>
</dbReference>
<sequence>MADKDKKNDKGLFGGIFSGGKKPKGSKGSKQKEEKSGTIHAKTKVSVIQPISEALEKEIASLNDLPDTEITRRFEKMLDDMNLSEAHRAPIRMRVQDRQGKMEMLISHMRRTGVIDDQVSTDRPQSPKDYVTVLERLDSSEHLLKTLYALRVSLTGQPISWLQGFGMEGAEQIVRHLEQCLKSHDVAMEALTLAAEEKGVGIQRFEPIIPCLTKAENPSAKIACIQFVNAIVATPSDLYFRTHLRNEIMKIGFSDALQPLRELDIEDLTVQLDIFDEHREEDFIELCHHFDDGLVDKAKVEEFDSKIGVLERQVEIQETKRLEVETKLNQVQDNLVKSTEKYEREVKDLQQQLVGSAEALAKAKQQIELAEAKVAELSKANASASAGPPPPPSPPGGPEMAAPPPPPPPPGMAAPPPPPPPPGMAAPPPPPPPPGAPGMPPPPPPPPGAPGMPPPPPPGIPGGPPPPPGFIRPPSNVPEGVTPKKKYPRGVPMKRCNWTKINPRNIKRNTFWAECKDYKYESNDLFASLTTNFATKRIEAKKTTSEDVTDQPSKKRIKELRVLDGKSAQNLAILIGAVKMDYGQFKHVILSVDESQLSLQTLQQLSKYLPSAEQLGVLSELKSDYDNLNDMEQFAVVMSSIKRLGPRLNSMIFKMKFNEDIADIKPDIVNVSSACNEVKSSQGFKRLLEMVLLIGNYMNAGSRNEQSYGFELNFLTKLSNTKSTDNKMTLLHFITKIAEEKYPDIFAFQSELVHVEKASRVSEDLVQVALNSLNKELKKLEAEVEHSERFTDPEDRFHEVMSIS</sequence>
<dbReference type="GO" id="GO:0031267">
    <property type="term" value="F:small GTPase binding"/>
    <property type="evidence" value="ECO:0007669"/>
    <property type="project" value="InterPro"/>
</dbReference>
<dbReference type="Pfam" id="PF06367">
    <property type="entry name" value="Drf_FH3"/>
    <property type="match status" value="1"/>
</dbReference>
<dbReference type="SUPFAM" id="SSF101447">
    <property type="entry name" value="Formin homology 2 domain (FH2 domain)"/>
    <property type="match status" value="1"/>
</dbReference>
<dbReference type="Proteomes" id="UP000009022">
    <property type="component" value="Unassembled WGS sequence"/>
</dbReference>
<feature type="domain" description="FH2" evidence="5">
    <location>
        <begin position="483"/>
        <end position="804"/>
    </location>
</feature>